<accession>A0ABN9Z477</accession>
<gene>
    <name evidence="1" type="ORF">R82641_BJNNKPBH_01597</name>
</gene>
<keyword evidence="2" id="KW-1185">Reference proteome</keyword>
<reference evidence="1 2" key="1">
    <citation type="submission" date="2023-10" db="EMBL/GenBank/DDBJ databases">
        <authorList>
            <person name="Botero Cardona J."/>
        </authorList>
    </citation>
    <scope>NUCLEOTIDE SEQUENCE [LARGE SCALE GENOMIC DNA]</scope>
    <source>
        <strain evidence="1 2">R-82641</strain>
    </source>
</reference>
<dbReference type="EMBL" id="CAUZLY010000023">
    <property type="protein sequence ID" value="CAK1255118.1"/>
    <property type="molecule type" value="Genomic_DNA"/>
</dbReference>
<comment type="caution">
    <text evidence="1">The sequence shown here is derived from an EMBL/GenBank/DDBJ whole genome shotgun (WGS) entry which is preliminary data.</text>
</comment>
<name>A0ABN9Z477_9LACO</name>
<evidence type="ECO:0000313" key="1">
    <source>
        <dbReference type="EMBL" id="CAK1255118.1"/>
    </source>
</evidence>
<proteinExistence type="predicted"/>
<protein>
    <submittedName>
        <fullName evidence="1">Uncharacterized protein</fullName>
    </submittedName>
</protein>
<sequence length="69" mass="8360">MNKKYYWKNKQNDNEGKPIYLIRSPFGYISQDSIWQKFSDMADSVTAFTEEEVVKWGHNPDMFYREEVE</sequence>
<evidence type="ECO:0000313" key="2">
    <source>
        <dbReference type="Proteomes" id="UP001314200"/>
    </source>
</evidence>
<organism evidence="1 2">
    <name type="scientific">Fructobacillus cardui</name>
    <dbReference type="NCBI Taxonomy" id="2893170"/>
    <lineage>
        <taxon>Bacteria</taxon>
        <taxon>Bacillati</taxon>
        <taxon>Bacillota</taxon>
        <taxon>Bacilli</taxon>
        <taxon>Lactobacillales</taxon>
        <taxon>Lactobacillaceae</taxon>
        <taxon>Fructobacillus</taxon>
    </lineage>
</organism>
<dbReference type="Proteomes" id="UP001314200">
    <property type="component" value="Unassembled WGS sequence"/>
</dbReference>